<organism evidence="3 4">
    <name type="scientific">Parnassius mnemosyne</name>
    <name type="common">clouded apollo</name>
    <dbReference type="NCBI Taxonomy" id="213953"/>
    <lineage>
        <taxon>Eukaryota</taxon>
        <taxon>Metazoa</taxon>
        <taxon>Ecdysozoa</taxon>
        <taxon>Arthropoda</taxon>
        <taxon>Hexapoda</taxon>
        <taxon>Insecta</taxon>
        <taxon>Pterygota</taxon>
        <taxon>Neoptera</taxon>
        <taxon>Endopterygota</taxon>
        <taxon>Lepidoptera</taxon>
        <taxon>Glossata</taxon>
        <taxon>Ditrysia</taxon>
        <taxon>Papilionoidea</taxon>
        <taxon>Papilionidae</taxon>
        <taxon>Parnassiinae</taxon>
        <taxon>Parnassini</taxon>
        <taxon>Parnassius</taxon>
        <taxon>Driopa</taxon>
    </lineage>
</organism>
<protein>
    <recommendedName>
        <fullName evidence="2">Peptidase S1 domain-containing protein</fullName>
    </recommendedName>
</protein>
<gene>
    <name evidence="3" type="ORF">PARMNEM_LOCUS2573</name>
</gene>
<dbReference type="InterPro" id="IPR009003">
    <property type="entry name" value="Peptidase_S1_PA"/>
</dbReference>
<evidence type="ECO:0000256" key="1">
    <source>
        <dbReference type="SAM" id="SignalP"/>
    </source>
</evidence>
<dbReference type="Gene3D" id="2.40.10.10">
    <property type="entry name" value="Trypsin-like serine proteases"/>
    <property type="match status" value="2"/>
</dbReference>
<dbReference type="AlphaFoldDB" id="A0AAV1KGF0"/>
<feature type="signal peptide" evidence="1">
    <location>
        <begin position="1"/>
        <end position="23"/>
    </location>
</feature>
<dbReference type="PROSITE" id="PS00134">
    <property type="entry name" value="TRYPSIN_HIS"/>
    <property type="match status" value="1"/>
</dbReference>
<dbReference type="GO" id="GO:0006508">
    <property type="term" value="P:proteolysis"/>
    <property type="evidence" value="ECO:0007669"/>
    <property type="project" value="InterPro"/>
</dbReference>
<dbReference type="Proteomes" id="UP001314205">
    <property type="component" value="Unassembled WGS sequence"/>
</dbReference>
<dbReference type="Pfam" id="PF00089">
    <property type="entry name" value="Trypsin"/>
    <property type="match status" value="2"/>
</dbReference>
<dbReference type="PANTHER" id="PTHR24260">
    <property type="match status" value="1"/>
</dbReference>
<dbReference type="SUPFAM" id="SSF50494">
    <property type="entry name" value="Trypsin-like serine proteases"/>
    <property type="match status" value="1"/>
</dbReference>
<dbReference type="PROSITE" id="PS50240">
    <property type="entry name" value="TRYPSIN_DOM"/>
    <property type="match status" value="1"/>
</dbReference>
<evidence type="ECO:0000313" key="3">
    <source>
        <dbReference type="EMBL" id="CAK1580831.1"/>
    </source>
</evidence>
<dbReference type="InterPro" id="IPR018114">
    <property type="entry name" value="TRYPSIN_HIS"/>
</dbReference>
<dbReference type="PANTHER" id="PTHR24260:SF147">
    <property type="entry name" value="EG:BACR7A4.3 PROTEIN-RELATED"/>
    <property type="match status" value="1"/>
</dbReference>
<dbReference type="InterPro" id="IPR001254">
    <property type="entry name" value="Trypsin_dom"/>
</dbReference>
<dbReference type="SMART" id="SM00020">
    <property type="entry name" value="Tryp_SPc"/>
    <property type="match status" value="1"/>
</dbReference>
<feature type="chain" id="PRO_5043931556" description="Peptidase S1 domain-containing protein" evidence="1">
    <location>
        <begin position="24"/>
        <end position="426"/>
    </location>
</feature>
<dbReference type="EMBL" id="CAVLGL010000024">
    <property type="protein sequence ID" value="CAK1580831.1"/>
    <property type="molecule type" value="Genomic_DNA"/>
</dbReference>
<keyword evidence="4" id="KW-1185">Reference proteome</keyword>
<name>A0AAV1KGF0_9NEOP</name>
<dbReference type="GO" id="GO:0004252">
    <property type="term" value="F:serine-type endopeptidase activity"/>
    <property type="evidence" value="ECO:0007669"/>
    <property type="project" value="InterPro"/>
</dbReference>
<dbReference type="PRINTS" id="PR00722">
    <property type="entry name" value="CHYMOTRYPSIN"/>
</dbReference>
<proteinExistence type="predicted"/>
<evidence type="ECO:0000313" key="4">
    <source>
        <dbReference type="Proteomes" id="UP001314205"/>
    </source>
</evidence>
<keyword evidence="1" id="KW-0732">Signal</keyword>
<evidence type="ECO:0000259" key="2">
    <source>
        <dbReference type="PROSITE" id="PS50240"/>
    </source>
</evidence>
<dbReference type="InterPro" id="IPR051333">
    <property type="entry name" value="CLIP_Serine_Protease"/>
</dbReference>
<reference evidence="3 4" key="1">
    <citation type="submission" date="2023-11" db="EMBL/GenBank/DDBJ databases">
        <authorList>
            <person name="Hedman E."/>
            <person name="Englund M."/>
            <person name="Stromberg M."/>
            <person name="Nyberg Akerstrom W."/>
            <person name="Nylinder S."/>
            <person name="Jareborg N."/>
            <person name="Kallberg Y."/>
            <person name="Kronander E."/>
        </authorList>
    </citation>
    <scope>NUCLEOTIDE SEQUENCE [LARGE SCALE GENOMIC DNA]</scope>
</reference>
<accession>A0AAV1KGF0</accession>
<dbReference type="InterPro" id="IPR001314">
    <property type="entry name" value="Peptidase_S1A"/>
</dbReference>
<sequence length="426" mass="49325">MFFKCRNFYVKLIVILLTEYTFGQKLDQLTEKQRSRIRPISEDAEHKNLTIFDKNTKDLFKIIHGRPENKDLEAGNCENQELIMPDFRAPGRRISDVKCLENLWKIRFYDEALIKMVLCGKPYDTIQLNEHFGRYDAALGEFPHMGAIGWETTDGSWLFRCEGALISEKFMITAAHCSRLTIPDVRVVDPLPKIVRFGEPNISDKEAIDKAPEDVFIHRLIIHPNHRFFEKYYDIAIVELQKSITFSIKVHPSCIWTDLFPVAGDAKLTGWNVIKSNKTVSKKEYNIDMFDVFTRLKLIQMATQQETNGNESLNSPVMQLEKVNILNIKECEKLTRSKMDKSWKGLLFHQMCAERSVNVNNTCQMDIGGVLQAPIDIPEYTDWKIHYIIGVRSFTFGCNLSKTLDVYTKLSTFVDWIENVVWGTES</sequence>
<comment type="caution">
    <text evidence="3">The sequence shown here is derived from an EMBL/GenBank/DDBJ whole genome shotgun (WGS) entry which is preliminary data.</text>
</comment>
<feature type="domain" description="Peptidase S1" evidence="2">
    <location>
        <begin position="117"/>
        <end position="422"/>
    </location>
</feature>
<dbReference type="InterPro" id="IPR043504">
    <property type="entry name" value="Peptidase_S1_PA_chymotrypsin"/>
</dbReference>